<keyword evidence="8" id="KW-0496">Mitochondrion</keyword>
<evidence type="ECO:0000256" key="10">
    <source>
        <dbReference type="SAM" id="MobiDB-lite"/>
    </source>
</evidence>
<dbReference type="GO" id="GO:0005741">
    <property type="term" value="C:mitochondrial outer membrane"/>
    <property type="evidence" value="ECO:0007669"/>
    <property type="project" value="UniProtKB-SubCell"/>
</dbReference>
<dbReference type="Gene3D" id="2.40.160.10">
    <property type="entry name" value="Porin"/>
    <property type="match status" value="1"/>
</dbReference>
<dbReference type="Proteomes" id="UP000095280">
    <property type="component" value="Unplaced"/>
</dbReference>
<proteinExistence type="inferred from homology"/>
<comment type="similarity">
    <text evidence="2">Belongs to the Tom40 family.</text>
</comment>
<evidence type="ECO:0000256" key="7">
    <source>
        <dbReference type="ARBA" id="ARBA00022927"/>
    </source>
</evidence>
<evidence type="ECO:0000256" key="5">
    <source>
        <dbReference type="ARBA" id="ARBA00022692"/>
    </source>
</evidence>
<feature type="region of interest" description="Disordered" evidence="10">
    <location>
        <begin position="1"/>
        <end position="21"/>
    </location>
</feature>
<dbReference type="InterPro" id="IPR037930">
    <property type="entry name" value="Tom40"/>
</dbReference>
<dbReference type="GO" id="GO:0008320">
    <property type="term" value="F:protein transmembrane transporter activity"/>
    <property type="evidence" value="ECO:0007669"/>
    <property type="project" value="InterPro"/>
</dbReference>
<reference evidence="12" key="1">
    <citation type="submission" date="2016-11" db="UniProtKB">
        <authorList>
            <consortium name="WormBaseParasite"/>
        </authorList>
    </citation>
    <scope>IDENTIFICATION</scope>
</reference>
<keyword evidence="4" id="KW-1134">Transmembrane beta strand</keyword>
<feature type="compositionally biased region" description="Polar residues" evidence="10">
    <location>
        <begin position="1"/>
        <end position="11"/>
    </location>
</feature>
<dbReference type="AlphaFoldDB" id="A0A1I8IHG2"/>
<keyword evidence="11" id="KW-1185">Reference proteome</keyword>
<name>A0A1I8IHG2_9PLAT</name>
<comment type="subcellular location">
    <subcellularLocation>
        <location evidence="1">Mitochondrion outer membrane</location>
        <topology evidence="1">Multi-pass membrane protein</topology>
    </subcellularLocation>
</comment>
<keyword evidence="9" id="KW-0472">Membrane</keyword>
<sequence>GAGTDDSQSGSAPILAAVPEDKYALNPGTNETLHNKVKDLFPTPFDGGKLVVNKPLSNHFQQSGAPMSASPAAGDSTTGGVTLVPKSSSSPGQVGAGTDDSQSGSAPILAAVPEDKYALNPGTNETLHNKVKDLFPTPFDGGKLVVNKPLSNHFQASHTVVMSSIDPSQSGYKYGITFVGTKKYSESEVYPILLGEFSPAGGDLNGQIIHQPAEQWRVKLVSQLKQGKNLATQLTNEFRWPKANLAVTVANVDLEHRSGTVVADYMHTVFGRHAVGGMAIVGCNPRIPGGYNAVLGLGARLAGDKWQLNLSATPLHGSFHASYLRKLTNELQLVSDWEVDLSQRASLGNIGYQWEMPKSGFTFKARIDTEWVVAATMEKKLAPFPFTFALSGLAHQVKHQYRFGIGLVFQ</sequence>
<feature type="compositionally biased region" description="Low complexity" evidence="10">
    <location>
        <begin position="63"/>
        <end position="76"/>
    </location>
</feature>
<dbReference type="CDD" id="cd07305">
    <property type="entry name" value="Porin3_Tom40"/>
    <property type="match status" value="1"/>
</dbReference>
<dbReference type="Pfam" id="PF01459">
    <property type="entry name" value="Porin_3"/>
    <property type="match status" value="1"/>
</dbReference>
<evidence type="ECO:0000313" key="11">
    <source>
        <dbReference type="Proteomes" id="UP000095280"/>
    </source>
</evidence>
<dbReference type="PANTHER" id="PTHR10802">
    <property type="entry name" value="MITOCHONDRIAL IMPORT RECEPTOR SUBUNIT TOM40"/>
    <property type="match status" value="1"/>
</dbReference>
<keyword evidence="5" id="KW-0812">Transmembrane</keyword>
<evidence type="ECO:0000256" key="9">
    <source>
        <dbReference type="ARBA" id="ARBA00023136"/>
    </source>
</evidence>
<evidence type="ECO:0000256" key="3">
    <source>
        <dbReference type="ARBA" id="ARBA00022448"/>
    </source>
</evidence>
<feature type="region of interest" description="Disordered" evidence="10">
    <location>
        <begin position="59"/>
        <end position="106"/>
    </location>
</feature>
<dbReference type="WBParaSite" id="maker-uti_cns_0012819-snap-gene-0.6-mRNA-1">
    <property type="protein sequence ID" value="maker-uti_cns_0012819-snap-gene-0.6-mRNA-1"/>
    <property type="gene ID" value="maker-uti_cns_0012819-snap-gene-0.6"/>
</dbReference>
<evidence type="ECO:0000256" key="8">
    <source>
        <dbReference type="ARBA" id="ARBA00023128"/>
    </source>
</evidence>
<dbReference type="InterPro" id="IPR023614">
    <property type="entry name" value="Porin_dom_sf"/>
</dbReference>
<keyword evidence="6" id="KW-1000">Mitochondrion outer membrane</keyword>
<evidence type="ECO:0000313" key="12">
    <source>
        <dbReference type="WBParaSite" id="maker-uti_cns_0012819-snap-gene-0.6-mRNA-1"/>
    </source>
</evidence>
<accession>A0A1I8IHG2</accession>
<dbReference type="InterPro" id="IPR027246">
    <property type="entry name" value="Porin_Euk/Tom40"/>
</dbReference>
<keyword evidence="3" id="KW-0813">Transport</keyword>
<evidence type="ECO:0000256" key="1">
    <source>
        <dbReference type="ARBA" id="ARBA00004374"/>
    </source>
</evidence>
<keyword evidence="7" id="KW-0653">Protein transport</keyword>
<organism evidence="11 12">
    <name type="scientific">Macrostomum lignano</name>
    <dbReference type="NCBI Taxonomy" id="282301"/>
    <lineage>
        <taxon>Eukaryota</taxon>
        <taxon>Metazoa</taxon>
        <taxon>Spiralia</taxon>
        <taxon>Lophotrochozoa</taxon>
        <taxon>Platyhelminthes</taxon>
        <taxon>Rhabditophora</taxon>
        <taxon>Macrostomorpha</taxon>
        <taxon>Macrostomida</taxon>
        <taxon>Macrostomidae</taxon>
        <taxon>Macrostomum</taxon>
    </lineage>
</organism>
<evidence type="ECO:0000256" key="4">
    <source>
        <dbReference type="ARBA" id="ARBA00022452"/>
    </source>
</evidence>
<evidence type="ECO:0000256" key="6">
    <source>
        <dbReference type="ARBA" id="ARBA00022787"/>
    </source>
</evidence>
<protein>
    <submittedName>
        <fullName evidence="12">Mitochondrial import receptor subunit TOM40</fullName>
    </submittedName>
</protein>
<dbReference type="GO" id="GO:0030150">
    <property type="term" value="P:protein import into mitochondrial matrix"/>
    <property type="evidence" value="ECO:0007669"/>
    <property type="project" value="InterPro"/>
</dbReference>
<evidence type="ECO:0000256" key="2">
    <source>
        <dbReference type="ARBA" id="ARBA00010510"/>
    </source>
</evidence>